<organism evidence="2 3">
    <name type="scientific">Paraburkholderia sabiae</name>
    <dbReference type="NCBI Taxonomy" id="273251"/>
    <lineage>
        <taxon>Bacteria</taxon>
        <taxon>Pseudomonadati</taxon>
        <taxon>Pseudomonadota</taxon>
        <taxon>Betaproteobacteria</taxon>
        <taxon>Burkholderiales</taxon>
        <taxon>Burkholderiaceae</taxon>
        <taxon>Paraburkholderia</taxon>
    </lineage>
</organism>
<sequence>MGIGFDMRLEIVVIPVSDVERAKRFYGDLGWRLDLDFQSEDSSYRVIQFTPPGSECSVMFGKNMTGATPGSVQGLYLVVSDLELARKELIGRGIDVSEPFHDAGGVFHHADGQCLVSGFNPERKSYASYASFSDPDGNGWLLQEVTARLSADIAADDPRFTKQIVAVVRGETTV</sequence>
<dbReference type="InterPro" id="IPR004360">
    <property type="entry name" value="Glyas_Fos-R_dOase_dom"/>
</dbReference>
<proteinExistence type="predicted"/>
<reference evidence="2 3" key="1">
    <citation type="submission" date="2024-01" db="EMBL/GenBank/DDBJ databases">
        <title>The diversity of rhizobia nodulating Mimosa spp. in eleven states of Brazil covering several biomes is determined by host plant, location, and edaphic factors.</title>
        <authorList>
            <person name="Rouws L."/>
            <person name="Barauna A."/>
            <person name="Beukes C."/>
            <person name="De Faria S.M."/>
            <person name="Gross E."/>
            <person name="Dos Reis Junior F.B."/>
            <person name="Simon M."/>
            <person name="Maluk M."/>
            <person name="Odee D.W."/>
            <person name="Kenicer G."/>
            <person name="Young J.P.W."/>
            <person name="Reis V.M."/>
            <person name="Zilli J."/>
            <person name="James E.K."/>
        </authorList>
    </citation>
    <scope>NUCLEOTIDE SEQUENCE [LARGE SCALE GENOMIC DNA]</scope>
    <source>
        <strain evidence="2 3">JPY77</strain>
    </source>
</reference>
<gene>
    <name evidence="2" type="ORF">V4C55_07010</name>
</gene>
<dbReference type="EMBL" id="JAZHGC010000005">
    <property type="protein sequence ID" value="MEM5285449.1"/>
    <property type="molecule type" value="Genomic_DNA"/>
</dbReference>
<protein>
    <submittedName>
        <fullName evidence="2">VOC family protein</fullName>
    </submittedName>
</protein>
<evidence type="ECO:0000259" key="1">
    <source>
        <dbReference type="PROSITE" id="PS51819"/>
    </source>
</evidence>
<dbReference type="Gene3D" id="3.10.180.10">
    <property type="entry name" value="2,3-Dihydroxybiphenyl 1,2-Dioxygenase, domain 1"/>
    <property type="match status" value="1"/>
</dbReference>
<dbReference type="RefSeq" id="WP_201649764.1">
    <property type="nucleotide sequence ID" value="NZ_CAJHCS010000006.1"/>
</dbReference>
<keyword evidence="3" id="KW-1185">Reference proteome</keyword>
<dbReference type="Proteomes" id="UP001494588">
    <property type="component" value="Unassembled WGS sequence"/>
</dbReference>
<feature type="domain" description="VOC" evidence="1">
    <location>
        <begin position="8"/>
        <end position="145"/>
    </location>
</feature>
<dbReference type="InterPro" id="IPR037523">
    <property type="entry name" value="VOC_core"/>
</dbReference>
<comment type="caution">
    <text evidence="2">The sequence shown here is derived from an EMBL/GenBank/DDBJ whole genome shotgun (WGS) entry which is preliminary data.</text>
</comment>
<evidence type="ECO:0000313" key="2">
    <source>
        <dbReference type="EMBL" id="MEM5285449.1"/>
    </source>
</evidence>
<dbReference type="PROSITE" id="PS51819">
    <property type="entry name" value="VOC"/>
    <property type="match status" value="1"/>
</dbReference>
<accession>A0ABU9Q7P6</accession>
<dbReference type="InterPro" id="IPR029068">
    <property type="entry name" value="Glyas_Bleomycin-R_OHBP_Dase"/>
</dbReference>
<dbReference type="SUPFAM" id="SSF54593">
    <property type="entry name" value="Glyoxalase/Bleomycin resistance protein/Dihydroxybiphenyl dioxygenase"/>
    <property type="match status" value="1"/>
</dbReference>
<evidence type="ECO:0000313" key="3">
    <source>
        <dbReference type="Proteomes" id="UP001494588"/>
    </source>
</evidence>
<dbReference type="Pfam" id="PF00903">
    <property type="entry name" value="Glyoxalase"/>
    <property type="match status" value="1"/>
</dbReference>
<name>A0ABU9Q7P6_9BURK</name>